<feature type="compositionally biased region" description="Polar residues" evidence="1">
    <location>
        <begin position="613"/>
        <end position="623"/>
    </location>
</feature>
<feature type="region of interest" description="Disordered" evidence="1">
    <location>
        <begin position="323"/>
        <end position="356"/>
    </location>
</feature>
<dbReference type="Gene3D" id="1.20.58.120">
    <property type="entry name" value="BAG domain"/>
    <property type="match status" value="1"/>
</dbReference>
<evidence type="ECO:0000256" key="1">
    <source>
        <dbReference type="SAM" id="MobiDB-lite"/>
    </source>
</evidence>
<feature type="region of interest" description="Disordered" evidence="1">
    <location>
        <begin position="572"/>
        <end position="677"/>
    </location>
</feature>
<feature type="region of interest" description="Disordered" evidence="1">
    <location>
        <begin position="106"/>
        <end position="307"/>
    </location>
</feature>
<dbReference type="InterPro" id="IPR036533">
    <property type="entry name" value="BAG_dom_sf"/>
</dbReference>
<sequence>MSVFRDKNNLKDRLKGKVTDDILNEFFRDDSSKSGATDRGSFFDRPSSNRTRSRFGPSVDKFFNRSSSAGFPEDDMLRGSPRSGATDIRSHLNDLARRHPDLADQLRCFPGGGDPLYNNRSTTDGAASGESSQSGASSNQSQEQQQQQQPQGSGGDSGDQSNSRDRKQSQSEQTEPRQQDCKPGNLSNHGLRNTVPLVSSAQPNNNNNMNSNADPNNRSPRAQSAPPQGGDPNQQRFVSKIEIQPNHNQHPGQQGQETSEMYIPTSGGNNENQAPPHGQPQAHNNNNNTNTQQQQHEPAKAPHVKQPNVRHIPIFVEGRDAPIVNRDHEPSPFHHPPDPQPYHEPPPTHHHTSAHPRDRFREPIFEPVFSANSNVPLDRPFGGVAFDIPVHNDRSDRFSRSGMGPTQFGNSGFSKPSQRASGPSEKVHRVFNEQPHQQQHHSQQHHQPQSRTQSNTSHPPAHHQQAPPAHPGPAESTPAGQHAPSPPPKKMSRPKTPLEMIQEVQAEVDKLREEIEKYKGTSRKEKEYIFLDEMLTRELLKLDNVDSGGNEEIRNLRRATIKNIQATIAALEAKVPSTPSSNTSDTPSNGGEAAQAEGTTAAANENQTGSGNGDPSSSTPVEGQSSNTTTNQQPTPMEVEQPKIENNTEDTTTTTTHSGQQPTQADQAASQTGEVAK</sequence>
<feature type="domain" description="BAG" evidence="2">
    <location>
        <begin position="497"/>
        <end position="575"/>
    </location>
</feature>
<feature type="region of interest" description="Disordered" evidence="1">
    <location>
        <begin position="29"/>
        <end position="87"/>
    </location>
</feature>
<feature type="compositionally biased region" description="Low complexity" evidence="1">
    <location>
        <begin position="624"/>
        <end position="636"/>
    </location>
</feature>
<feature type="compositionally biased region" description="Basic and acidic residues" evidence="1">
    <location>
        <begin position="323"/>
        <end position="337"/>
    </location>
</feature>
<protein>
    <submittedName>
        <fullName evidence="3">BAG domain-containing protein Samui</fullName>
    </submittedName>
</protein>
<feature type="compositionally biased region" description="Polar residues" evidence="1">
    <location>
        <begin position="407"/>
        <end position="421"/>
    </location>
</feature>
<organism evidence="3">
    <name type="scientific">Cacopsylla melanoneura</name>
    <dbReference type="NCBI Taxonomy" id="428564"/>
    <lineage>
        <taxon>Eukaryota</taxon>
        <taxon>Metazoa</taxon>
        <taxon>Ecdysozoa</taxon>
        <taxon>Arthropoda</taxon>
        <taxon>Hexapoda</taxon>
        <taxon>Insecta</taxon>
        <taxon>Pterygota</taxon>
        <taxon>Neoptera</taxon>
        <taxon>Paraneoptera</taxon>
        <taxon>Hemiptera</taxon>
        <taxon>Sternorrhyncha</taxon>
        <taxon>Psylloidea</taxon>
        <taxon>Psyllidae</taxon>
        <taxon>Psyllinae</taxon>
        <taxon>Cacopsylla</taxon>
    </lineage>
</organism>
<dbReference type="GO" id="GO:0051087">
    <property type="term" value="F:protein-folding chaperone binding"/>
    <property type="evidence" value="ECO:0007669"/>
    <property type="project" value="InterPro"/>
</dbReference>
<dbReference type="SMART" id="SM00264">
    <property type="entry name" value="BAG"/>
    <property type="match status" value="1"/>
</dbReference>
<reference evidence="3" key="1">
    <citation type="submission" date="2021-05" db="EMBL/GenBank/DDBJ databases">
        <authorList>
            <person name="Alioto T."/>
            <person name="Alioto T."/>
            <person name="Gomez Garrido J."/>
        </authorList>
    </citation>
    <scope>NUCLEOTIDE SEQUENCE</scope>
</reference>
<feature type="compositionally biased region" description="Polar residues" evidence="1">
    <location>
        <begin position="218"/>
        <end position="237"/>
    </location>
</feature>
<feature type="compositionally biased region" description="Polar residues" evidence="1">
    <location>
        <begin position="185"/>
        <end position="203"/>
    </location>
</feature>
<feature type="compositionally biased region" description="Polar residues" evidence="1">
    <location>
        <begin position="245"/>
        <end position="259"/>
    </location>
</feature>
<dbReference type="InterPro" id="IPR003103">
    <property type="entry name" value="BAG_domain"/>
</dbReference>
<feature type="compositionally biased region" description="Polar residues" evidence="1">
    <location>
        <begin position="657"/>
        <end position="677"/>
    </location>
</feature>
<dbReference type="EMBL" id="HBUF01634182">
    <property type="protein sequence ID" value="CAG6783747.1"/>
    <property type="molecule type" value="Transcribed_RNA"/>
</dbReference>
<feature type="compositionally biased region" description="Low complexity" evidence="1">
    <location>
        <begin position="284"/>
        <end position="295"/>
    </location>
</feature>
<feature type="region of interest" description="Disordered" evidence="1">
    <location>
        <begin position="395"/>
        <end position="495"/>
    </location>
</feature>
<feature type="compositionally biased region" description="Low complexity" evidence="1">
    <location>
        <begin position="458"/>
        <end position="467"/>
    </location>
</feature>
<feature type="compositionally biased region" description="Basic and acidic residues" evidence="1">
    <location>
        <begin position="162"/>
        <end position="180"/>
    </location>
</feature>
<dbReference type="PROSITE" id="PS51035">
    <property type="entry name" value="BAG"/>
    <property type="match status" value="1"/>
</dbReference>
<feature type="compositionally biased region" description="Low complexity" evidence="1">
    <location>
        <begin position="576"/>
        <end position="608"/>
    </location>
</feature>
<name>A0A8D9FB96_9HEMI</name>
<feature type="compositionally biased region" description="Low complexity" evidence="1">
    <location>
        <begin position="125"/>
        <end position="151"/>
    </location>
</feature>
<feature type="compositionally biased region" description="Low complexity" evidence="1">
    <location>
        <begin position="204"/>
        <end position="217"/>
    </location>
</feature>
<evidence type="ECO:0000259" key="2">
    <source>
        <dbReference type="PROSITE" id="PS51035"/>
    </source>
</evidence>
<dbReference type="AlphaFoldDB" id="A0A8D9FB96"/>
<dbReference type="Pfam" id="PF02179">
    <property type="entry name" value="BAG"/>
    <property type="match status" value="1"/>
</dbReference>
<evidence type="ECO:0000313" key="3">
    <source>
        <dbReference type="EMBL" id="CAG6783747.1"/>
    </source>
</evidence>
<proteinExistence type="predicted"/>
<dbReference type="SUPFAM" id="SSF63491">
    <property type="entry name" value="BAG domain"/>
    <property type="match status" value="1"/>
</dbReference>
<accession>A0A8D9FB96</accession>